<dbReference type="NCBIfam" id="TIGR04183">
    <property type="entry name" value="Por_Secre_tail"/>
    <property type="match status" value="1"/>
</dbReference>
<dbReference type="SUPFAM" id="SSF63829">
    <property type="entry name" value="Calcium-dependent phosphotriesterase"/>
    <property type="match status" value="1"/>
</dbReference>
<dbReference type="PANTHER" id="PTHR35580">
    <property type="entry name" value="CELL SURFACE GLYCOPROTEIN (S-LAYER PROTEIN)-LIKE PROTEIN"/>
    <property type="match status" value="1"/>
</dbReference>
<comment type="caution">
    <text evidence="3">The sequence shown here is derived from an EMBL/GenBank/DDBJ whole genome shotgun (WGS) entry which is preliminary data.</text>
</comment>
<evidence type="ECO:0000259" key="2">
    <source>
        <dbReference type="Pfam" id="PF18962"/>
    </source>
</evidence>
<evidence type="ECO:0000313" key="4">
    <source>
        <dbReference type="Proteomes" id="UP000642468"/>
    </source>
</evidence>
<feature type="signal peptide" evidence="1">
    <location>
        <begin position="1"/>
        <end position="19"/>
    </location>
</feature>
<dbReference type="PANTHER" id="PTHR35580:SF1">
    <property type="entry name" value="PHYTASE-LIKE DOMAIN-CONTAINING PROTEIN"/>
    <property type="match status" value="1"/>
</dbReference>
<dbReference type="Pfam" id="PF06739">
    <property type="entry name" value="SBBP"/>
    <property type="match status" value="1"/>
</dbReference>
<evidence type="ECO:0000313" key="3">
    <source>
        <dbReference type="EMBL" id="MBD2715187.1"/>
    </source>
</evidence>
<dbReference type="InterPro" id="IPR011042">
    <property type="entry name" value="6-blade_b-propeller_TolB-like"/>
</dbReference>
<name>A0ABR8JIK8_9BACT</name>
<dbReference type="InterPro" id="IPR052918">
    <property type="entry name" value="Motility_Chemotaxis_Reg"/>
</dbReference>
<dbReference type="Proteomes" id="UP000642468">
    <property type="component" value="Unassembled WGS sequence"/>
</dbReference>
<dbReference type="EMBL" id="JACWZZ010000002">
    <property type="protein sequence ID" value="MBD2715187.1"/>
    <property type="molecule type" value="Genomic_DNA"/>
</dbReference>
<organism evidence="3 4">
    <name type="scientific">Hymenobacter duratus</name>
    <dbReference type="NCBI Taxonomy" id="2771356"/>
    <lineage>
        <taxon>Bacteria</taxon>
        <taxon>Pseudomonadati</taxon>
        <taxon>Bacteroidota</taxon>
        <taxon>Cytophagia</taxon>
        <taxon>Cytophagales</taxon>
        <taxon>Hymenobacteraceae</taxon>
        <taxon>Hymenobacter</taxon>
    </lineage>
</organism>
<dbReference type="InterPro" id="IPR026444">
    <property type="entry name" value="Secre_tail"/>
</dbReference>
<feature type="chain" id="PRO_5045597043" evidence="1">
    <location>
        <begin position="20"/>
        <end position="545"/>
    </location>
</feature>
<reference evidence="3 4" key="1">
    <citation type="submission" date="2020-09" db="EMBL/GenBank/DDBJ databases">
        <authorList>
            <person name="Kim M.K."/>
        </authorList>
    </citation>
    <scope>NUCLEOTIDE SEQUENCE [LARGE SCALE GENOMIC DNA]</scope>
    <source>
        <strain evidence="3 4">BT646</strain>
    </source>
</reference>
<dbReference type="Gene3D" id="2.80.10.50">
    <property type="match status" value="1"/>
</dbReference>
<proteinExistence type="predicted"/>
<dbReference type="RefSeq" id="WP_190784216.1">
    <property type="nucleotide sequence ID" value="NZ_JACWZZ010000002.1"/>
</dbReference>
<dbReference type="SUPFAM" id="SSF101898">
    <property type="entry name" value="NHL repeat"/>
    <property type="match status" value="1"/>
</dbReference>
<gene>
    <name evidence="3" type="ORF">IC231_09075</name>
</gene>
<accession>A0ABR8JIK8</accession>
<sequence>MKAFFLLILCQLLSVVAAAQPDDWTFACAFGAPTEVADVATDEDGNYYITGRFSGSLQLGNTRLTSAGPSLYIAKYRPGGQLLRVTQLSATTDVQPRGIAVDDDGNCYVTGSFRGTLRAVCSPWAPIALTAAGTSDVFVLRCGPLGIVRWIRQATGSSLGSGSICYGEGVALDAAGNCYLTGQVSGIEVLFGSVRVANTTLNSAFLASYSAQGALRWARIWRNTGLSSISRGGGIALASGNTGYLSGIFNGVWTLDNVTMSAMPGGLFLAQFDSRQGRLAWSISPAALTSGSGRAVATDRRGRVYLGGGFFGSFGSSGPASQGSSDAFVARYTAQGTLEQVVPLGGGGADAINDIATEPNSGKVFATGSITSAQAPREQAFLARIQPNGRVQALEKVTGPGSGIGLCLAIDERENIYTTGAFTGNCRFGSFVLNGGASQQGYFARYGRAFCPVPPAPADAPTLALDVFPNPANHQLTLHLPAGQAGVRATLYDARGQVVAEHTAAPGQAPADLQFGTATLPEGQYTLRIAQEQQQVRTRQISIRH</sequence>
<feature type="domain" description="Secretion system C-terminal sorting" evidence="2">
    <location>
        <begin position="467"/>
        <end position="538"/>
    </location>
</feature>
<keyword evidence="1" id="KW-0732">Signal</keyword>
<dbReference type="Pfam" id="PF18962">
    <property type="entry name" value="Por_Secre_tail"/>
    <property type="match status" value="1"/>
</dbReference>
<protein>
    <submittedName>
        <fullName evidence="3">SBBP repeat-containing protein</fullName>
    </submittedName>
</protein>
<evidence type="ECO:0000256" key="1">
    <source>
        <dbReference type="SAM" id="SignalP"/>
    </source>
</evidence>
<dbReference type="Gene3D" id="2.120.10.30">
    <property type="entry name" value="TolB, C-terminal domain"/>
    <property type="match status" value="1"/>
</dbReference>
<keyword evidence="4" id="KW-1185">Reference proteome</keyword>
<dbReference type="InterPro" id="IPR010620">
    <property type="entry name" value="SBBP_repeat"/>
</dbReference>